<evidence type="ECO:0000313" key="9">
    <source>
        <dbReference type="Proteomes" id="UP000018851"/>
    </source>
</evidence>
<dbReference type="eggNOG" id="COG2831">
    <property type="taxonomic scope" value="Bacteria"/>
</dbReference>
<protein>
    <recommendedName>
        <fullName evidence="10">Hemin transporter</fullName>
    </recommendedName>
</protein>
<dbReference type="STRING" id="1123269.NX02_14170"/>
<dbReference type="RefSeq" id="WP_025292726.1">
    <property type="nucleotide sequence ID" value="NZ_CP006644.1"/>
</dbReference>
<dbReference type="Pfam" id="PF08479">
    <property type="entry name" value="POTRA_2"/>
    <property type="match status" value="1"/>
</dbReference>
<evidence type="ECO:0000313" key="8">
    <source>
        <dbReference type="EMBL" id="AHE54521.1"/>
    </source>
</evidence>
<feature type="chain" id="PRO_5004785290" description="Hemin transporter" evidence="5">
    <location>
        <begin position="31"/>
        <end position="606"/>
    </location>
</feature>
<keyword evidence="2" id="KW-0812">Transmembrane</keyword>
<keyword evidence="3" id="KW-0998">Cell outer membrane</keyword>
<feature type="domain" description="Haemolysin activator HlyB C-terminal" evidence="6">
    <location>
        <begin position="237"/>
        <end position="563"/>
    </location>
</feature>
<dbReference type="PANTHER" id="PTHR34597:SF6">
    <property type="entry name" value="BLR6126 PROTEIN"/>
    <property type="match status" value="1"/>
</dbReference>
<dbReference type="GO" id="GO:0008320">
    <property type="term" value="F:protein transmembrane transporter activity"/>
    <property type="evidence" value="ECO:0007669"/>
    <property type="project" value="TreeGrafter"/>
</dbReference>
<feature type="region of interest" description="Disordered" evidence="4">
    <location>
        <begin position="31"/>
        <end position="65"/>
    </location>
</feature>
<feature type="signal peptide" evidence="5">
    <location>
        <begin position="1"/>
        <end position="30"/>
    </location>
</feature>
<organism evidence="8 9">
    <name type="scientific">Sphingomonas sanxanigenens DSM 19645 = NX02</name>
    <dbReference type="NCBI Taxonomy" id="1123269"/>
    <lineage>
        <taxon>Bacteria</taxon>
        <taxon>Pseudomonadati</taxon>
        <taxon>Pseudomonadota</taxon>
        <taxon>Alphaproteobacteria</taxon>
        <taxon>Sphingomonadales</taxon>
        <taxon>Sphingomonadaceae</taxon>
        <taxon>Sphingomonas</taxon>
    </lineage>
</organism>
<keyword evidence="1" id="KW-1134">Transmembrane beta strand</keyword>
<dbReference type="PATRIC" id="fig|1123269.5.peg.2760"/>
<keyword evidence="9" id="KW-1185">Reference proteome</keyword>
<evidence type="ECO:0000259" key="6">
    <source>
        <dbReference type="Pfam" id="PF03865"/>
    </source>
</evidence>
<dbReference type="InterPro" id="IPR051544">
    <property type="entry name" value="TPS_OM_transporter"/>
</dbReference>
<evidence type="ECO:0000256" key="1">
    <source>
        <dbReference type="ARBA" id="ARBA00022452"/>
    </source>
</evidence>
<evidence type="ECO:0000256" key="4">
    <source>
        <dbReference type="SAM" id="MobiDB-lite"/>
    </source>
</evidence>
<dbReference type="InterPro" id="IPR013686">
    <property type="entry name" value="Polypept-transport_assoc_ShlB"/>
</dbReference>
<accession>W0ABS6</accession>
<dbReference type="InterPro" id="IPR005565">
    <property type="entry name" value="Hemolysn_activator_HlyB_C"/>
</dbReference>
<dbReference type="AlphaFoldDB" id="W0ABS6"/>
<dbReference type="EMBL" id="CP006644">
    <property type="protein sequence ID" value="AHE54521.1"/>
    <property type="molecule type" value="Genomic_DNA"/>
</dbReference>
<dbReference type="Gene3D" id="3.10.20.310">
    <property type="entry name" value="membrane protein fhac"/>
    <property type="match status" value="1"/>
</dbReference>
<dbReference type="Proteomes" id="UP000018851">
    <property type="component" value="Chromosome"/>
</dbReference>
<feature type="domain" description="Polypeptide-transport-associated ShlB-type" evidence="7">
    <location>
        <begin position="91"/>
        <end position="162"/>
    </location>
</feature>
<dbReference type="Pfam" id="PF03865">
    <property type="entry name" value="ShlB"/>
    <property type="match status" value="1"/>
</dbReference>
<evidence type="ECO:0000259" key="7">
    <source>
        <dbReference type="Pfam" id="PF08479"/>
    </source>
</evidence>
<proteinExistence type="predicted"/>
<dbReference type="Gene3D" id="2.40.160.50">
    <property type="entry name" value="membrane protein fhac: a member of the omp85/tpsb transporter family"/>
    <property type="match status" value="1"/>
</dbReference>
<evidence type="ECO:0000256" key="5">
    <source>
        <dbReference type="SAM" id="SignalP"/>
    </source>
</evidence>
<dbReference type="HOGENOM" id="CLU_021521_2_0_5"/>
<evidence type="ECO:0008006" key="10">
    <source>
        <dbReference type="Google" id="ProtNLM"/>
    </source>
</evidence>
<keyword evidence="1" id="KW-0472">Membrane</keyword>
<name>W0ABS6_9SPHN</name>
<dbReference type="PANTHER" id="PTHR34597">
    <property type="entry name" value="SLR1661 PROTEIN"/>
    <property type="match status" value="1"/>
</dbReference>
<feature type="compositionally biased region" description="Basic and acidic residues" evidence="4">
    <location>
        <begin position="47"/>
        <end position="60"/>
    </location>
</feature>
<gene>
    <name evidence="8" type="ORF">NX02_14170</name>
</gene>
<dbReference type="GO" id="GO:0046819">
    <property type="term" value="P:protein secretion by the type V secretion system"/>
    <property type="evidence" value="ECO:0007669"/>
    <property type="project" value="TreeGrafter"/>
</dbReference>
<dbReference type="GO" id="GO:0098046">
    <property type="term" value="C:type V protein secretion system complex"/>
    <property type="evidence" value="ECO:0007669"/>
    <property type="project" value="TreeGrafter"/>
</dbReference>
<sequence length="606" mass="65841">MRLIRTRLHVAASLLTGSFCIGLAPWQAAAQTTPPEFPAQNPSTGQTREELERGREEPLDQTRGPRLTVEGEVERAPCPLADPQYGAVSVTLSEVAFDNLTGVPAERLRPAYAEFLGRPVPIATVCEIRDRAATILRRDGYLAAVQVPAQRIENGVVRFDVLMARLVGIQVRGDAGRSERTIAGYLEKIREQPVFNIRDAERYLLLARDLPGFDVRLVLRPAGGARGEVIGEVAVVRRPVEVDVNVQNFGSRDVGRFGANARVQFNGLTGLGDRTTIGYFATADFKEQHVLQAGHAFKLGREGLGISGDLTYAWTKPSIEGGIDLESKTLAASLAVSYPLIRSQSRNLFASGGLDYVDQDVTVVGLPLTEDHLRVAFARLDYEAIDDDSVTSGVGYNAVEPRWRVGVSAELRQGLDIFGASDPCGRNFANCTGAGNVPLSRIEGDPTAFVARLSGTAEYRPTPFWAFVLSPRAQYAPHALLSYEEFSAGNYTVGRGYDPGSLIGDSGVGVQAEVRLGSILPRERDGFAFQPYAFFDAAWVWNEDAAFDGIDPQKLYSVGGGVRAAWGDRARLDVNVAAPLKRVGLQEDRGDVRVLVSLTARLAPWR</sequence>
<evidence type="ECO:0000256" key="3">
    <source>
        <dbReference type="ARBA" id="ARBA00023237"/>
    </source>
</evidence>
<reference evidence="8 9" key="1">
    <citation type="submission" date="2013-07" db="EMBL/GenBank/DDBJ databases">
        <title>Completed genome of Sphingomonas sanxanigenens NX02.</title>
        <authorList>
            <person name="Ma T."/>
            <person name="Huang H."/>
            <person name="Wu M."/>
            <person name="Li X."/>
            <person name="Li G."/>
        </authorList>
    </citation>
    <scope>NUCLEOTIDE SEQUENCE [LARGE SCALE GENOMIC DNA]</scope>
    <source>
        <strain evidence="8 9">NX02</strain>
    </source>
</reference>
<evidence type="ECO:0000256" key="2">
    <source>
        <dbReference type="ARBA" id="ARBA00022692"/>
    </source>
</evidence>
<keyword evidence="5" id="KW-0732">Signal</keyword>
<dbReference type="OrthoDB" id="7486497at2"/>
<dbReference type="KEGG" id="ssan:NX02_14170"/>